<dbReference type="EMBL" id="FQZV01000020">
    <property type="protein sequence ID" value="SHJ31129.1"/>
    <property type="molecule type" value="Genomic_DNA"/>
</dbReference>
<keyword evidence="3" id="KW-1185">Reference proteome</keyword>
<feature type="transmembrane region" description="Helical" evidence="1">
    <location>
        <begin position="12"/>
        <end position="42"/>
    </location>
</feature>
<evidence type="ECO:0000313" key="2">
    <source>
        <dbReference type="EMBL" id="SHJ31129.1"/>
    </source>
</evidence>
<name>A0A1M6I9E0_9FIRM</name>
<keyword evidence="1" id="KW-0812">Transmembrane</keyword>
<feature type="transmembrane region" description="Helical" evidence="1">
    <location>
        <begin position="107"/>
        <end position="129"/>
    </location>
</feature>
<keyword evidence="1" id="KW-1133">Transmembrane helix</keyword>
<organism evidence="2 3">
    <name type="scientific">Geosporobacter subterraneus DSM 17957</name>
    <dbReference type="NCBI Taxonomy" id="1121919"/>
    <lineage>
        <taxon>Bacteria</taxon>
        <taxon>Bacillati</taxon>
        <taxon>Bacillota</taxon>
        <taxon>Clostridia</taxon>
        <taxon>Peptostreptococcales</taxon>
        <taxon>Thermotaleaceae</taxon>
        <taxon>Geosporobacter</taxon>
    </lineage>
</organism>
<dbReference type="OrthoDB" id="9894460at2"/>
<keyword evidence="1" id="KW-0472">Membrane</keyword>
<protein>
    <submittedName>
        <fullName evidence="2">Uncharacterized protein</fullName>
    </submittedName>
</protein>
<reference evidence="3" key="1">
    <citation type="submission" date="2016-11" db="EMBL/GenBank/DDBJ databases">
        <authorList>
            <person name="Varghese N."/>
            <person name="Submissions S."/>
        </authorList>
    </citation>
    <scope>NUCLEOTIDE SEQUENCE [LARGE SCALE GENOMIC DNA]</scope>
    <source>
        <strain evidence="3">DSM 17957</strain>
    </source>
</reference>
<proteinExistence type="predicted"/>
<accession>A0A1M6I9E0</accession>
<dbReference type="Proteomes" id="UP000184536">
    <property type="component" value="Unassembled WGS sequence"/>
</dbReference>
<feature type="transmembrane region" description="Helical" evidence="1">
    <location>
        <begin position="80"/>
        <end position="101"/>
    </location>
</feature>
<evidence type="ECO:0000313" key="3">
    <source>
        <dbReference type="Proteomes" id="UP000184536"/>
    </source>
</evidence>
<evidence type="ECO:0000256" key="1">
    <source>
        <dbReference type="SAM" id="Phobius"/>
    </source>
</evidence>
<dbReference type="RefSeq" id="WP_110940931.1">
    <property type="nucleotide sequence ID" value="NZ_FQZV01000020.1"/>
</dbReference>
<dbReference type="AlphaFoldDB" id="A0A1M6I9E0"/>
<sequence>MKRILHMLGNDNYFVISLSVASLFAFLLLNVAAIVVYIRYLLGISSSFISLLPAVKILLNVDFIFVVVLIFIYNTIENFFGLKAVFAAITVISIVEALYLLMKDKPFAIISLLALYGFGVSIFTSFVGLDTMIRIANKSVKAK</sequence>
<feature type="transmembrane region" description="Helical" evidence="1">
    <location>
        <begin position="48"/>
        <end position="73"/>
    </location>
</feature>
<gene>
    <name evidence="2" type="ORF">SAMN02745975_01774</name>
</gene>